<feature type="compositionally biased region" description="Polar residues" evidence="1">
    <location>
        <begin position="517"/>
        <end position="528"/>
    </location>
</feature>
<feature type="compositionally biased region" description="Polar residues" evidence="1">
    <location>
        <begin position="359"/>
        <end position="385"/>
    </location>
</feature>
<feature type="compositionally biased region" description="Basic and acidic residues" evidence="1">
    <location>
        <begin position="541"/>
        <end position="595"/>
    </location>
</feature>
<dbReference type="OrthoDB" id="3946796at2759"/>
<feature type="compositionally biased region" description="Basic and acidic residues" evidence="1">
    <location>
        <begin position="11"/>
        <end position="47"/>
    </location>
</feature>
<name>A0A0D2BV11_9EURO</name>
<evidence type="ECO:0000313" key="3">
    <source>
        <dbReference type="Proteomes" id="UP000053342"/>
    </source>
</evidence>
<protein>
    <recommendedName>
        <fullName evidence="4">Carboxylesterase family protein</fullName>
    </recommendedName>
</protein>
<dbReference type="RefSeq" id="XP_016261518.1">
    <property type="nucleotide sequence ID" value="XM_016408038.1"/>
</dbReference>
<dbReference type="AlphaFoldDB" id="A0A0D2BV11"/>
<feature type="compositionally biased region" description="Basic and acidic residues" evidence="1">
    <location>
        <begin position="415"/>
        <end position="433"/>
    </location>
</feature>
<dbReference type="GeneID" id="27358948"/>
<feature type="compositionally biased region" description="Polar residues" evidence="1">
    <location>
        <begin position="311"/>
        <end position="321"/>
    </location>
</feature>
<reference evidence="2 3" key="1">
    <citation type="submission" date="2015-01" db="EMBL/GenBank/DDBJ databases">
        <title>The Genome Sequence of Exophiala oligosperma CBS72588.</title>
        <authorList>
            <consortium name="The Broad Institute Genomics Platform"/>
            <person name="Cuomo C."/>
            <person name="de Hoog S."/>
            <person name="Gorbushina A."/>
            <person name="Stielow B."/>
            <person name="Teixiera M."/>
            <person name="Abouelleil A."/>
            <person name="Chapman S.B."/>
            <person name="Priest M."/>
            <person name="Young S.K."/>
            <person name="Wortman J."/>
            <person name="Nusbaum C."/>
            <person name="Birren B."/>
        </authorList>
    </citation>
    <scope>NUCLEOTIDE SEQUENCE [LARGE SCALE GENOMIC DNA]</scope>
    <source>
        <strain evidence="2 3">CBS 72588</strain>
    </source>
</reference>
<feature type="region of interest" description="Disordered" evidence="1">
    <location>
        <begin position="244"/>
        <end position="597"/>
    </location>
</feature>
<evidence type="ECO:0008006" key="4">
    <source>
        <dbReference type="Google" id="ProtNLM"/>
    </source>
</evidence>
<dbReference type="HOGENOM" id="CLU_022721_0_0_1"/>
<feature type="region of interest" description="Disordered" evidence="1">
    <location>
        <begin position="1"/>
        <end position="225"/>
    </location>
</feature>
<dbReference type="Proteomes" id="UP000053342">
    <property type="component" value="Unassembled WGS sequence"/>
</dbReference>
<dbReference type="EMBL" id="KN847337">
    <property type="protein sequence ID" value="KIW41302.1"/>
    <property type="molecule type" value="Genomic_DNA"/>
</dbReference>
<organism evidence="2 3">
    <name type="scientific">Exophiala oligosperma</name>
    <dbReference type="NCBI Taxonomy" id="215243"/>
    <lineage>
        <taxon>Eukaryota</taxon>
        <taxon>Fungi</taxon>
        <taxon>Dikarya</taxon>
        <taxon>Ascomycota</taxon>
        <taxon>Pezizomycotina</taxon>
        <taxon>Eurotiomycetes</taxon>
        <taxon>Chaetothyriomycetidae</taxon>
        <taxon>Chaetothyriales</taxon>
        <taxon>Herpotrichiellaceae</taxon>
        <taxon>Exophiala</taxon>
    </lineage>
</organism>
<accession>A0A0D2BV11</accession>
<gene>
    <name evidence="2" type="ORF">PV06_06874</name>
</gene>
<keyword evidence="3" id="KW-1185">Reference proteome</keyword>
<feature type="compositionally biased region" description="Polar residues" evidence="1">
    <location>
        <begin position="455"/>
        <end position="470"/>
    </location>
</feature>
<feature type="compositionally biased region" description="Polar residues" evidence="1">
    <location>
        <begin position="122"/>
        <end position="137"/>
    </location>
</feature>
<sequence length="618" mass="67558">MRMTRAALRAQAHDETQPIHEDTDADTSRHESSEIHETDRPALKDITAENYPVAEESVVAEEESAPLKQSKGKKKGKQTKKDKNEEQEEISVAEDREAHIWPVLSEEVADESPEQSPEPQQTQDIASLKSQSAQQPSPEEVVDAAAEPLTPSPAPSPVRNEVPKTPKFNPDIHVPEPVTTTPHVNSIEDSFVEQIKSRSPSKMRYTPEEARSPSYDPNNQLPRIEDSVDAMDALEDAIEEFSERLPALDDLKIESPVKSQKNTPAKSNLHPSSKTPGTSQKAEPVPAKGARKSPSKSPSKPAPAARRPSVQPRSTATSRASSVKAGMKPINVTKQVKKPIIDGSKPRESSVASAMPPLTFSNSPSKSLPNTTKKRVPSTTLSTNKPAFIPAKSAKPPTRPTFSLPGEAISAKLKAQREERLKREEEAERERKVFKARPAPAKTSRPSVVPRDTKASQARLSIYSTGTNKENVAPKAGELPNRPRPSSFHSGVHNKDATKANSGVRRTNSVVGAGARSSPQKPRVSSIQLAAGQKLSVTKQDQAHQKARGKEVFARSKIEMERLEKDRREKEEATRKARAEAAERGRQASREWAEKQKKKLLAMQAAEKTARGATVAAS</sequence>
<evidence type="ECO:0000313" key="2">
    <source>
        <dbReference type="EMBL" id="KIW41302.1"/>
    </source>
</evidence>
<feature type="compositionally biased region" description="Polar residues" evidence="1">
    <location>
        <begin position="499"/>
        <end position="510"/>
    </location>
</feature>
<feature type="compositionally biased region" description="Low complexity" evidence="1">
    <location>
        <begin position="295"/>
        <end position="309"/>
    </location>
</feature>
<feature type="compositionally biased region" description="Basic and acidic residues" evidence="1">
    <location>
        <begin position="244"/>
        <end position="255"/>
    </location>
</feature>
<dbReference type="VEuPathDB" id="FungiDB:PV06_06874"/>
<evidence type="ECO:0000256" key="1">
    <source>
        <dbReference type="SAM" id="MobiDB-lite"/>
    </source>
</evidence>
<feature type="compositionally biased region" description="Polar residues" evidence="1">
    <location>
        <begin position="257"/>
        <end position="281"/>
    </location>
</feature>
<dbReference type="STRING" id="215243.A0A0D2BV11"/>
<feature type="compositionally biased region" description="Polar residues" evidence="1">
    <location>
        <begin position="178"/>
        <end position="188"/>
    </location>
</feature>
<proteinExistence type="predicted"/>